<organism evidence="9 10">
    <name type="scientific">Hypsibius exemplaris</name>
    <name type="common">Freshwater tardigrade</name>
    <dbReference type="NCBI Taxonomy" id="2072580"/>
    <lineage>
        <taxon>Eukaryota</taxon>
        <taxon>Metazoa</taxon>
        <taxon>Ecdysozoa</taxon>
        <taxon>Tardigrada</taxon>
        <taxon>Eutardigrada</taxon>
        <taxon>Parachela</taxon>
        <taxon>Hypsibioidea</taxon>
        <taxon>Hypsibiidae</taxon>
        <taxon>Hypsibius</taxon>
    </lineage>
</organism>
<evidence type="ECO:0000313" key="9">
    <source>
        <dbReference type="EMBL" id="OQV13474.1"/>
    </source>
</evidence>
<dbReference type="Pfam" id="PF12717">
    <property type="entry name" value="Cnd1"/>
    <property type="match status" value="1"/>
</dbReference>
<evidence type="ECO:0000313" key="10">
    <source>
        <dbReference type="Proteomes" id="UP000192578"/>
    </source>
</evidence>
<evidence type="ECO:0000256" key="7">
    <source>
        <dbReference type="SAM" id="MobiDB-lite"/>
    </source>
</evidence>
<keyword evidence="5" id="KW-0539">Nucleus</keyword>
<evidence type="ECO:0000256" key="3">
    <source>
        <dbReference type="ARBA" id="ARBA00022776"/>
    </source>
</evidence>
<proteinExistence type="predicted"/>
<dbReference type="InterPro" id="IPR032682">
    <property type="entry name" value="Cnd1_C"/>
</dbReference>
<protein>
    <submittedName>
        <fullName evidence="9">Condensin complex subunit 1</fullName>
    </submittedName>
</protein>
<dbReference type="Proteomes" id="UP000192578">
    <property type="component" value="Unassembled WGS sequence"/>
</dbReference>
<evidence type="ECO:0000259" key="8">
    <source>
        <dbReference type="Pfam" id="PF12717"/>
    </source>
</evidence>
<dbReference type="EMBL" id="MTYJ01000123">
    <property type="protein sequence ID" value="OQV13474.1"/>
    <property type="molecule type" value="Genomic_DNA"/>
</dbReference>
<dbReference type="InterPro" id="IPR011989">
    <property type="entry name" value="ARM-like"/>
</dbReference>
<dbReference type="PANTHER" id="PTHR14222">
    <property type="entry name" value="CONDENSIN"/>
    <property type="match status" value="1"/>
</dbReference>
<keyword evidence="4" id="KW-0226">DNA condensation</keyword>
<dbReference type="GO" id="GO:0005634">
    <property type="term" value="C:nucleus"/>
    <property type="evidence" value="ECO:0007669"/>
    <property type="project" value="UniProtKB-SubCell"/>
</dbReference>
<accession>A0A1W0WE43</accession>
<dbReference type="GO" id="GO:0000779">
    <property type="term" value="C:condensed chromosome, centromeric region"/>
    <property type="evidence" value="ECO:0007669"/>
    <property type="project" value="TreeGrafter"/>
</dbReference>
<dbReference type="GO" id="GO:0007076">
    <property type="term" value="P:mitotic chromosome condensation"/>
    <property type="evidence" value="ECO:0007669"/>
    <property type="project" value="InterPro"/>
</dbReference>
<dbReference type="GO" id="GO:0042393">
    <property type="term" value="F:histone binding"/>
    <property type="evidence" value="ECO:0007669"/>
    <property type="project" value="TreeGrafter"/>
</dbReference>
<feature type="compositionally biased region" description="Low complexity" evidence="7">
    <location>
        <begin position="1336"/>
        <end position="1356"/>
    </location>
</feature>
<reference evidence="10" key="1">
    <citation type="submission" date="2017-01" db="EMBL/GenBank/DDBJ databases">
        <title>Comparative genomics of anhydrobiosis in the tardigrade Hypsibius dujardini.</title>
        <authorList>
            <person name="Yoshida Y."/>
            <person name="Koutsovoulos G."/>
            <person name="Laetsch D."/>
            <person name="Stevens L."/>
            <person name="Kumar S."/>
            <person name="Horikawa D."/>
            <person name="Ishino K."/>
            <person name="Komine S."/>
            <person name="Tomita M."/>
            <person name="Blaxter M."/>
            <person name="Arakawa K."/>
        </authorList>
    </citation>
    <scope>NUCLEOTIDE SEQUENCE [LARGE SCALE GENOMIC DNA]</scope>
    <source>
        <strain evidence="10">Z151</strain>
    </source>
</reference>
<keyword evidence="10" id="KW-1185">Reference proteome</keyword>
<name>A0A1W0WE43_HYPEX</name>
<keyword evidence="6" id="KW-0131">Cell cycle</keyword>
<comment type="subcellular location">
    <subcellularLocation>
        <location evidence="1">Nucleus</location>
    </subcellularLocation>
</comment>
<dbReference type="PANTHER" id="PTHR14222:SF2">
    <property type="entry name" value="CONDENSIN COMPLEX SUBUNIT 1"/>
    <property type="match status" value="1"/>
</dbReference>
<keyword evidence="2" id="KW-0132">Cell division</keyword>
<comment type="caution">
    <text evidence="9">The sequence shown here is derived from an EMBL/GenBank/DDBJ whole genome shotgun (WGS) entry which is preliminary data.</text>
</comment>
<dbReference type="Gene3D" id="1.25.10.10">
    <property type="entry name" value="Leucine-rich Repeat Variant"/>
    <property type="match status" value="2"/>
</dbReference>
<evidence type="ECO:0000256" key="2">
    <source>
        <dbReference type="ARBA" id="ARBA00022618"/>
    </source>
</evidence>
<feature type="region of interest" description="Disordered" evidence="7">
    <location>
        <begin position="978"/>
        <end position="1003"/>
    </location>
</feature>
<sequence>MAHPGGHLEDDAAEDQVDVQMLDLDEAEEEEFFLPSVKSDLISKNDDPFTFRDRLTWDECLEALGHEFEWKHAMRQEGIHFLRENFQAVCSTIWHFGTMDDKFLTDFLKGLIAAVNLAGDQLSQILGSPATQKKTFRSAFKLCVYLLGQYGEALQKLIMENTDNTKKGGVKSRNQAPPAFLKLRCDTLMALESATYRKTFCKLWDTGTPEREFRICLLNSLSRYCSDYDLICHKTEAASGGALVKAVGNVLLMGEVAEEFWKAMMNLFRRNDCGNFAGEVVGYAYRVRGMDIMDEAFRALDKQMDDITASAAESSMGMSYANLLKSLAESHPVAAASCTDELEELLKCDSASVRSACVQLLGSAIRKQKEEPIDQLDPRCVHAWWRMFLAQIKDSNSNVRNRVLTCLLELSSRGVISKNRYPAVVKTVIGRVGTKDHTPTTRNKALVCLTELLERRPDLLQRTLTDMHVDYCAHVDKLFGELEAGVADDFMKSWLAQRNVFELQAQVAEAAVFFSKTREIRSDVCEAVKGQDYKRVWPKLCDAVDSQDGPTAFHYLMAIAKKFPEERIVEDYGLQAFLGEHGNDIPAHRLLDLSDCILYIVNLNPETRTKLEGVNAFLQSCGNSKTNERLRQMAVTVSHSWNDIEIRRLLTECIPGLEKTLQMAVVADIIEISNFLIFAESKKFKEGVPVLRRLPSFFTSEKREVIKAASEAYRKFFIGSNTTDAGNRVDDLVVRLLHELPCISAPHAGSVRVMFREEEPLVMRALAKKLVGIATNSDTLDDVWRACLAVSVLPASADTEIIPQLERLQKRCLNSDNYDPRLVCTFCDVLIKLGRSPLDKENISERDCKKMALPAHHPLLSSFFDICIICFTDERGRGQTQMLGKIAEALFAISEKPIDTLRALIHFVLLRLKICRTLLSEKTAAGEGEVIAGDTAAQATGPTGVPLQGMHFVLYFGATSVFTFANWVEDVFSINVESKENEEKRPTGDVDENEPDGPSEEDRGKALVVQLRKSLFEGENSGIVVIEKMIELLTADVTLHGQSVSLVAFMALIRLMLIHETYCQRHLKKLLKVLETTESLALRKALLIGFSDIAVRFVNLVQPHTDVFTRQLSHADPTIRYHALMAFVRIIVNDLVKVREQHCDIAVMICDPDDEVASVTKGFFKDKVPPQGVMNIVSQMLNRDDLHKKLDAEKMQAVMRYLIELIGKNATQIDALVNFFFKALDTSQSVETRRTASYCLSLIAPNITEKLLLWIRESVFALKEATKDEITLEYLVKAFEALRRKLPEDKKHIAEEIMKKLGQLSRDDVPPDQQQASRTRPSATRGAVRGRGRGGSAAASSPQPSTSRGLPKAAPRSAKKPPRRGRDAESDSDAESSSSSDYVAPKRGKGGRGGRVQF</sequence>
<dbReference type="InterPro" id="IPR026971">
    <property type="entry name" value="CND1/NCAPD3"/>
</dbReference>
<evidence type="ECO:0000256" key="4">
    <source>
        <dbReference type="ARBA" id="ARBA00023067"/>
    </source>
</evidence>
<feature type="compositionally biased region" description="Polar residues" evidence="7">
    <location>
        <begin position="1312"/>
        <end position="1321"/>
    </location>
</feature>
<keyword evidence="3" id="KW-0498">Mitosis</keyword>
<gene>
    <name evidence="9" type="ORF">BV898_12326</name>
</gene>
<evidence type="ECO:0000256" key="6">
    <source>
        <dbReference type="ARBA" id="ARBA00023306"/>
    </source>
</evidence>
<dbReference type="OrthoDB" id="436262at2759"/>
<dbReference type="GO" id="GO:0000796">
    <property type="term" value="C:condensin complex"/>
    <property type="evidence" value="ECO:0007669"/>
    <property type="project" value="TreeGrafter"/>
</dbReference>
<feature type="domain" description="Condensin complex subunit 1 C-terminal" evidence="8">
    <location>
        <begin position="1083"/>
        <end position="1241"/>
    </location>
</feature>
<dbReference type="GO" id="GO:0051301">
    <property type="term" value="P:cell division"/>
    <property type="evidence" value="ECO:0007669"/>
    <property type="project" value="UniProtKB-KW"/>
</dbReference>
<evidence type="ECO:0000256" key="1">
    <source>
        <dbReference type="ARBA" id="ARBA00004123"/>
    </source>
</evidence>
<dbReference type="GO" id="GO:0010032">
    <property type="term" value="P:meiotic chromosome condensation"/>
    <property type="evidence" value="ECO:0007669"/>
    <property type="project" value="TreeGrafter"/>
</dbReference>
<feature type="region of interest" description="Disordered" evidence="7">
    <location>
        <begin position="1302"/>
        <end position="1398"/>
    </location>
</feature>
<evidence type="ECO:0000256" key="5">
    <source>
        <dbReference type="ARBA" id="ARBA00023242"/>
    </source>
</evidence>
<feature type="compositionally biased region" description="Acidic residues" evidence="7">
    <location>
        <begin position="989"/>
        <end position="999"/>
    </location>
</feature>
<dbReference type="SUPFAM" id="SSF48371">
    <property type="entry name" value="ARM repeat"/>
    <property type="match status" value="1"/>
</dbReference>
<feature type="compositionally biased region" description="Basic and acidic residues" evidence="7">
    <location>
        <begin position="978"/>
        <end position="988"/>
    </location>
</feature>
<dbReference type="InterPro" id="IPR016024">
    <property type="entry name" value="ARM-type_fold"/>
</dbReference>